<keyword evidence="6" id="KW-0472">Membrane</keyword>
<reference evidence="8 9" key="1">
    <citation type="submission" date="2019-08" db="EMBL/GenBank/DDBJ databases">
        <title>Deep-cultivation of Planctomycetes and their phenomic and genomic characterization uncovers novel biology.</title>
        <authorList>
            <person name="Wiegand S."/>
            <person name="Jogler M."/>
            <person name="Boedeker C."/>
            <person name="Pinto D."/>
            <person name="Vollmers J."/>
            <person name="Rivas-Marin E."/>
            <person name="Kohn T."/>
            <person name="Peeters S.H."/>
            <person name="Heuer A."/>
            <person name="Rast P."/>
            <person name="Oberbeckmann S."/>
            <person name="Bunk B."/>
            <person name="Jeske O."/>
            <person name="Meyerdierks A."/>
            <person name="Storesund J.E."/>
            <person name="Kallscheuer N."/>
            <person name="Luecker S."/>
            <person name="Lage O.M."/>
            <person name="Pohl T."/>
            <person name="Merkel B.J."/>
            <person name="Hornburger P."/>
            <person name="Mueller R.-W."/>
            <person name="Bruemmer F."/>
            <person name="Labrenz M."/>
            <person name="Spormann A.M."/>
            <person name="Op den Camp H."/>
            <person name="Overmann J."/>
            <person name="Amann R."/>
            <person name="Jetten M.S.M."/>
            <person name="Mascher T."/>
            <person name="Medema M.H."/>
            <person name="Devos D.P."/>
            <person name="Kaster A.-K."/>
            <person name="Ovreas L."/>
            <person name="Rohde M."/>
            <person name="Galperin M.Y."/>
            <person name="Jogler C."/>
        </authorList>
    </citation>
    <scope>NUCLEOTIDE SEQUENCE [LARGE SCALE GENOMIC DNA]</scope>
    <source>
        <strain evidence="8 9">DSM 8797</strain>
    </source>
</reference>
<dbReference type="GeneID" id="98648088"/>
<dbReference type="InterPro" id="IPR005532">
    <property type="entry name" value="SUMF_dom"/>
</dbReference>
<keyword evidence="6" id="KW-1133">Transmembrane helix</keyword>
<dbReference type="InterPro" id="IPR008271">
    <property type="entry name" value="Ser/Thr_kinase_AS"/>
</dbReference>
<evidence type="ECO:0000256" key="2">
    <source>
        <dbReference type="ARBA" id="ARBA00022741"/>
    </source>
</evidence>
<organism evidence="8 9">
    <name type="scientific">Gimesia maris</name>
    <dbReference type="NCBI Taxonomy" id="122"/>
    <lineage>
        <taxon>Bacteria</taxon>
        <taxon>Pseudomonadati</taxon>
        <taxon>Planctomycetota</taxon>
        <taxon>Planctomycetia</taxon>
        <taxon>Planctomycetales</taxon>
        <taxon>Planctomycetaceae</taxon>
        <taxon>Gimesia</taxon>
    </lineage>
</organism>
<evidence type="ECO:0000256" key="5">
    <source>
        <dbReference type="PROSITE-ProRule" id="PRU10141"/>
    </source>
</evidence>
<proteinExistence type="predicted"/>
<accession>A0ABX5YPY9</accession>
<keyword evidence="3 8" id="KW-0418">Kinase</keyword>
<dbReference type="InterPro" id="IPR016187">
    <property type="entry name" value="CTDL_fold"/>
</dbReference>
<dbReference type="PANTHER" id="PTHR43289">
    <property type="entry name" value="MITOGEN-ACTIVATED PROTEIN KINASE KINASE KINASE 20-RELATED"/>
    <property type="match status" value="1"/>
</dbReference>
<keyword evidence="9" id="KW-1185">Reference proteome</keyword>
<evidence type="ECO:0000256" key="4">
    <source>
        <dbReference type="ARBA" id="ARBA00022840"/>
    </source>
</evidence>
<dbReference type="Pfam" id="PF03781">
    <property type="entry name" value="FGE-sulfatase"/>
    <property type="match status" value="1"/>
</dbReference>
<evidence type="ECO:0000313" key="9">
    <source>
        <dbReference type="Proteomes" id="UP000322887"/>
    </source>
</evidence>
<dbReference type="EMBL" id="CP042910">
    <property type="protein sequence ID" value="QEG17702.1"/>
    <property type="molecule type" value="Genomic_DNA"/>
</dbReference>
<dbReference type="PROSITE" id="PS50011">
    <property type="entry name" value="PROTEIN_KINASE_DOM"/>
    <property type="match status" value="1"/>
</dbReference>
<dbReference type="InterPro" id="IPR042095">
    <property type="entry name" value="SUMF_sf"/>
</dbReference>
<dbReference type="SMART" id="SM00220">
    <property type="entry name" value="S_TKc"/>
    <property type="match status" value="1"/>
</dbReference>
<feature type="domain" description="Protein kinase" evidence="7">
    <location>
        <begin position="190"/>
        <end position="461"/>
    </location>
</feature>
<dbReference type="SUPFAM" id="SSF56112">
    <property type="entry name" value="Protein kinase-like (PK-like)"/>
    <property type="match status" value="1"/>
</dbReference>
<dbReference type="PROSITE" id="PS00108">
    <property type="entry name" value="PROTEIN_KINASE_ST"/>
    <property type="match status" value="1"/>
</dbReference>
<evidence type="ECO:0000256" key="3">
    <source>
        <dbReference type="ARBA" id="ARBA00022777"/>
    </source>
</evidence>
<dbReference type="InterPro" id="IPR011009">
    <property type="entry name" value="Kinase-like_dom_sf"/>
</dbReference>
<gene>
    <name evidence="8" type="primary">pknB_12</name>
    <name evidence="8" type="ORF">GmarT_35840</name>
</gene>
<name>A0ABX5YPY9_9PLAN</name>
<evidence type="ECO:0000313" key="8">
    <source>
        <dbReference type="EMBL" id="QEG17702.1"/>
    </source>
</evidence>
<keyword evidence="4 5" id="KW-0067">ATP-binding</keyword>
<sequence length="852" mass="95251">MKSRNETGFEQLPSDLMLRINQLCDRYESQLRLGELPSIDDYLEHIAVEYRDVILRELIPLEMEHRCQLGESPDANEYLELYPGLDPTWLASSLKTTQTELLTATGISADHKQQSLPEPVLLEQCQQRIVKEGILSQEELTKLQEASAAGQDCQTSEGLTELLVQSGKITNYQSDVLLSQDERRLLIADYLILEPIGSGGMGTVYKALHRRMKRIVALKVIRTDLQHVPDRLKRFEREVQTAARLSHPHIVTAYDAGEDRGINYLICEYIDGESLTQMVRDSGPLDFSDALNCIMQVARGLEYAHRQGVIHRDVKPANILVDDQGDLKILDMGLARLQQPDDVILGGETQPELTSSQFFMGTIDYMAPEQARNTKLADHRSDIYSLGCTFYFLLTAQPVYPGETTVERILAHREEPIPRLSERLPQVPSGFNAIFEKMLAKSPDDRYQSVTALISDLEKFSTDYEGQTTVISLDESSQSQVTDANWASAPTEVQPAPVVPELTMLASTSEQQMANSAALPKRGLLWGGLAVTTVILIVAFSWKPKMTERSVADSDVAADSSTINLNGATVAPLQQTYAARMKLPVKVEVPIGAGGTKVKLELMLIPPGTFQMGDRMGTSAESDAPLHPVSLTRPYYMSSTEVTNEQFREFVNATNYQTDAERSGGYGMTGGNWVKTMDYSWKNLGDLPVQDQAPAVSISWNDATAFCDWLSDKTGDRYRLPTEAEWEYACRAGTETPWFFGEQSDQMDQYAWFLNNSGGRVYPVKQKRPNAFGLYDIYGNEWEWCQDYYSPGYYSDSPVENPTGPAQGRERVRRGGGFQQPVAQLTSYVRGHGVPETPSRGAFRIVRDTQLD</sequence>
<dbReference type="Pfam" id="PF00069">
    <property type="entry name" value="Pkinase"/>
    <property type="match status" value="1"/>
</dbReference>
<dbReference type="CDD" id="cd14014">
    <property type="entry name" value="STKc_PknB_like"/>
    <property type="match status" value="1"/>
</dbReference>
<dbReference type="PANTHER" id="PTHR43289:SF6">
    <property type="entry name" value="SERINE_THREONINE-PROTEIN KINASE NEKL-3"/>
    <property type="match status" value="1"/>
</dbReference>
<keyword evidence="6" id="KW-0812">Transmembrane</keyword>
<dbReference type="InterPro" id="IPR017441">
    <property type="entry name" value="Protein_kinase_ATP_BS"/>
</dbReference>
<dbReference type="SUPFAM" id="SSF56436">
    <property type="entry name" value="C-type lectin-like"/>
    <property type="match status" value="1"/>
</dbReference>
<dbReference type="Proteomes" id="UP000322887">
    <property type="component" value="Chromosome"/>
</dbReference>
<dbReference type="Gene3D" id="3.90.1580.10">
    <property type="entry name" value="paralog of FGE (formylglycine-generating enzyme)"/>
    <property type="match status" value="1"/>
</dbReference>
<dbReference type="GO" id="GO:0004674">
    <property type="term" value="F:protein serine/threonine kinase activity"/>
    <property type="evidence" value="ECO:0007669"/>
    <property type="project" value="UniProtKB-EC"/>
</dbReference>
<evidence type="ECO:0000259" key="7">
    <source>
        <dbReference type="PROSITE" id="PS50011"/>
    </source>
</evidence>
<keyword evidence="1 8" id="KW-0808">Transferase</keyword>
<evidence type="ECO:0000256" key="6">
    <source>
        <dbReference type="SAM" id="Phobius"/>
    </source>
</evidence>
<feature type="binding site" evidence="5">
    <location>
        <position position="219"/>
    </location>
    <ligand>
        <name>ATP</name>
        <dbReference type="ChEBI" id="CHEBI:30616"/>
    </ligand>
</feature>
<protein>
    <submittedName>
        <fullName evidence="8">Serine/threonine-protein kinase PknB</fullName>
        <ecNumber evidence="8">2.7.11.1</ecNumber>
    </submittedName>
</protein>
<dbReference type="EC" id="2.7.11.1" evidence="8"/>
<evidence type="ECO:0000256" key="1">
    <source>
        <dbReference type="ARBA" id="ARBA00022679"/>
    </source>
</evidence>
<dbReference type="PROSITE" id="PS00107">
    <property type="entry name" value="PROTEIN_KINASE_ATP"/>
    <property type="match status" value="1"/>
</dbReference>
<feature type="transmembrane region" description="Helical" evidence="6">
    <location>
        <begin position="523"/>
        <end position="542"/>
    </location>
</feature>
<dbReference type="InterPro" id="IPR000719">
    <property type="entry name" value="Prot_kinase_dom"/>
</dbReference>
<dbReference type="RefSeq" id="WP_002645150.1">
    <property type="nucleotide sequence ID" value="NZ_CP042910.1"/>
</dbReference>
<keyword evidence="2 5" id="KW-0547">Nucleotide-binding</keyword>
<dbReference type="Gene3D" id="3.30.200.20">
    <property type="entry name" value="Phosphorylase Kinase, domain 1"/>
    <property type="match status" value="1"/>
</dbReference>
<dbReference type="Gene3D" id="1.10.510.10">
    <property type="entry name" value="Transferase(Phosphotransferase) domain 1"/>
    <property type="match status" value="1"/>
</dbReference>